<evidence type="ECO:0000256" key="5">
    <source>
        <dbReference type="ARBA" id="ARBA00022842"/>
    </source>
</evidence>
<evidence type="ECO:0000259" key="11">
    <source>
        <dbReference type="PROSITE" id="PS50158"/>
    </source>
</evidence>
<dbReference type="Proteomes" id="UP000237271">
    <property type="component" value="Unassembled WGS sequence"/>
</dbReference>
<keyword evidence="1" id="KW-0540">Nuclease</keyword>
<evidence type="ECO:0008006" key="15">
    <source>
        <dbReference type="Google" id="ProtNLM"/>
    </source>
</evidence>
<evidence type="ECO:0000256" key="8">
    <source>
        <dbReference type="ARBA" id="ARBA00022932"/>
    </source>
</evidence>
<dbReference type="OrthoDB" id="3251181at2759"/>
<evidence type="ECO:0000256" key="4">
    <source>
        <dbReference type="ARBA" id="ARBA00022801"/>
    </source>
</evidence>
<dbReference type="GO" id="GO:0003887">
    <property type="term" value="F:DNA-directed DNA polymerase activity"/>
    <property type="evidence" value="ECO:0007669"/>
    <property type="project" value="UniProtKB-KW"/>
</dbReference>
<dbReference type="InterPro" id="IPR001584">
    <property type="entry name" value="Integrase_cat-core"/>
</dbReference>
<protein>
    <recommendedName>
        <fullName evidence="15">Integrase catalytic core protein</fullName>
    </recommendedName>
</protein>
<keyword evidence="9" id="KW-0233">DNA recombination</keyword>
<evidence type="ECO:0000256" key="2">
    <source>
        <dbReference type="ARBA" id="ARBA00022723"/>
    </source>
</evidence>
<dbReference type="GO" id="GO:0003676">
    <property type="term" value="F:nucleic acid binding"/>
    <property type="evidence" value="ECO:0007669"/>
    <property type="project" value="InterPro"/>
</dbReference>
<dbReference type="GO" id="GO:0015074">
    <property type="term" value="P:DNA integration"/>
    <property type="evidence" value="ECO:0007669"/>
    <property type="project" value="UniProtKB-KW"/>
</dbReference>
<dbReference type="GO" id="GO:0006310">
    <property type="term" value="P:DNA recombination"/>
    <property type="evidence" value="ECO:0007669"/>
    <property type="project" value="UniProtKB-KW"/>
</dbReference>
<evidence type="ECO:0000313" key="14">
    <source>
        <dbReference type="Proteomes" id="UP000237271"/>
    </source>
</evidence>
<dbReference type="PROSITE" id="PS50994">
    <property type="entry name" value="INTEGRASE"/>
    <property type="match status" value="1"/>
</dbReference>
<keyword evidence="7" id="KW-0695">RNA-directed DNA polymerase</keyword>
<dbReference type="InterPro" id="IPR012337">
    <property type="entry name" value="RNaseH-like_sf"/>
</dbReference>
<dbReference type="InterPro" id="IPR039537">
    <property type="entry name" value="Retrotran_Ty1/copia-like"/>
</dbReference>
<keyword evidence="8" id="KW-0808">Transferase</keyword>
<dbReference type="CDD" id="cd09272">
    <property type="entry name" value="RNase_HI_RT_Ty1"/>
    <property type="match status" value="1"/>
</dbReference>
<feature type="domain" description="Integrase catalytic" evidence="12">
    <location>
        <begin position="294"/>
        <end position="365"/>
    </location>
</feature>
<dbReference type="PROSITE" id="PS50158">
    <property type="entry name" value="ZF_CCHC"/>
    <property type="match status" value="1"/>
</dbReference>
<dbReference type="SUPFAM" id="SSF57756">
    <property type="entry name" value="Retrovirus zinc finger-like domains"/>
    <property type="match status" value="1"/>
</dbReference>
<dbReference type="PANTHER" id="PTHR42648">
    <property type="entry name" value="TRANSPOSASE, PUTATIVE-RELATED"/>
    <property type="match status" value="1"/>
</dbReference>
<evidence type="ECO:0000256" key="9">
    <source>
        <dbReference type="ARBA" id="ARBA00023172"/>
    </source>
</evidence>
<keyword evidence="4" id="KW-0378">Hydrolase</keyword>
<name>A0A2P4YUX4_9STRA</name>
<keyword evidence="10" id="KW-0862">Zinc</keyword>
<evidence type="ECO:0000313" key="13">
    <source>
        <dbReference type="EMBL" id="POM81605.1"/>
    </source>
</evidence>
<dbReference type="GO" id="GO:0008270">
    <property type="term" value="F:zinc ion binding"/>
    <property type="evidence" value="ECO:0007669"/>
    <property type="project" value="UniProtKB-KW"/>
</dbReference>
<comment type="caution">
    <text evidence="13">The sequence shown here is derived from an EMBL/GenBank/DDBJ whole genome shotgun (WGS) entry which is preliminary data.</text>
</comment>
<evidence type="ECO:0000256" key="10">
    <source>
        <dbReference type="PROSITE-ProRule" id="PRU00047"/>
    </source>
</evidence>
<dbReference type="GO" id="GO:0004519">
    <property type="term" value="F:endonuclease activity"/>
    <property type="evidence" value="ECO:0007669"/>
    <property type="project" value="UniProtKB-KW"/>
</dbReference>
<dbReference type="AlphaFoldDB" id="A0A2P4YUX4"/>
<organism evidence="13 14">
    <name type="scientific">Phytophthora palmivora</name>
    <dbReference type="NCBI Taxonomy" id="4796"/>
    <lineage>
        <taxon>Eukaryota</taxon>
        <taxon>Sar</taxon>
        <taxon>Stramenopiles</taxon>
        <taxon>Oomycota</taxon>
        <taxon>Peronosporomycetes</taxon>
        <taxon>Peronosporales</taxon>
        <taxon>Peronosporaceae</taxon>
        <taxon>Phytophthora</taxon>
    </lineage>
</organism>
<dbReference type="Gene3D" id="3.30.420.10">
    <property type="entry name" value="Ribonuclease H-like superfamily/Ribonuclease H"/>
    <property type="match status" value="1"/>
</dbReference>
<keyword evidence="14" id="KW-1185">Reference proteome</keyword>
<evidence type="ECO:0000256" key="6">
    <source>
        <dbReference type="ARBA" id="ARBA00022908"/>
    </source>
</evidence>
<keyword evidence="8" id="KW-0548">Nucleotidyltransferase</keyword>
<evidence type="ECO:0000256" key="3">
    <source>
        <dbReference type="ARBA" id="ARBA00022759"/>
    </source>
</evidence>
<dbReference type="InterPro" id="IPR036397">
    <property type="entry name" value="RNaseH_sf"/>
</dbReference>
<dbReference type="GO" id="GO:0016787">
    <property type="term" value="F:hydrolase activity"/>
    <property type="evidence" value="ECO:0007669"/>
    <property type="project" value="UniProtKB-KW"/>
</dbReference>
<reference evidence="13 14" key="1">
    <citation type="journal article" date="2017" name="Genome Biol. Evol.">
        <title>Phytophthora megakarya and P. palmivora, closely related causal agents of cacao black pod rot, underwent increases in genome sizes and gene numbers by different mechanisms.</title>
        <authorList>
            <person name="Ali S.S."/>
            <person name="Shao J."/>
            <person name="Lary D.J."/>
            <person name="Kronmiller B."/>
            <person name="Shen D."/>
            <person name="Strem M.D."/>
            <person name="Amoako-Attah I."/>
            <person name="Akrofi A.Y."/>
            <person name="Begoude B.A."/>
            <person name="Ten Hoopen G.M."/>
            <person name="Coulibaly K."/>
            <person name="Kebe B.I."/>
            <person name="Melnick R.L."/>
            <person name="Guiltinan M.J."/>
            <person name="Tyler B.M."/>
            <person name="Meinhardt L.W."/>
            <person name="Bailey B.A."/>
        </authorList>
    </citation>
    <scope>NUCLEOTIDE SEQUENCE [LARGE SCALE GENOMIC DNA]</scope>
    <source>
        <strain evidence="14">sbr112.9</strain>
    </source>
</reference>
<dbReference type="Pfam" id="PF25597">
    <property type="entry name" value="SH3_retrovirus"/>
    <property type="match status" value="1"/>
</dbReference>
<gene>
    <name evidence="13" type="ORF">PHPALM_407</name>
</gene>
<dbReference type="Pfam" id="PF14223">
    <property type="entry name" value="Retrotran_gag_2"/>
    <property type="match status" value="1"/>
</dbReference>
<feature type="domain" description="CCHC-type" evidence="11">
    <location>
        <begin position="207"/>
        <end position="223"/>
    </location>
</feature>
<keyword evidence="2" id="KW-0479">Metal-binding</keyword>
<dbReference type="GO" id="GO:0003964">
    <property type="term" value="F:RNA-directed DNA polymerase activity"/>
    <property type="evidence" value="ECO:0007669"/>
    <property type="project" value="UniProtKB-KW"/>
</dbReference>
<dbReference type="SUPFAM" id="SSF53098">
    <property type="entry name" value="Ribonuclease H-like"/>
    <property type="match status" value="1"/>
</dbReference>
<dbReference type="InterPro" id="IPR001878">
    <property type="entry name" value="Znf_CCHC"/>
</dbReference>
<keyword evidence="5" id="KW-0460">Magnesium</keyword>
<dbReference type="EMBL" id="NCKW01000046">
    <property type="protein sequence ID" value="POM81605.1"/>
    <property type="molecule type" value="Genomic_DNA"/>
</dbReference>
<keyword evidence="3" id="KW-0255">Endonuclease</keyword>
<accession>A0A2P4YUX4</accession>
<evidence type="ECO:0000256" key="7">
    <source>
        <dbReference type="ARBA" id="ARBA00022918"/>
    </source>
</evidence>
<keyword evidence="8" id="KW-0239">DNA-directed DNA polymerase</keyword>
<dbReference type="SMART" id="SM00343">
    <property type="entry name" value="ZnF_C2HC"/>
    <property type="match status" value="1"/>
</dbReference>
<evidence type="ECO:0000259" key="12">
    <source>
        <dbReference type="PROSITE" id="PS50994"/>
    </source>
</evidence>
<keyword evidence="6" id="KW-0229">DNA integration</keyword>
<proteinExistence type="predicted"/>
<dbReference type="InterPro" id="IPR057670">
    <property type="entry name" value="SH3_retrovirus"/>
</dbReference>
<evidence type="ECO:0000256" key="1">
    <source>
        <dbReference type="ARBA" id="ARBA00022722"/>
    </source>
</evidence>
<dbReference type="PANTHER" id="PTHR42648:SF11">
    <property type="entry name" value="TRANSPOSON TY4-P GAG-POL POLYPROTEIN"/>
    <property type="match status" value="1"/>
</dbReference>
<keyword evidence="10" id="KW-0863">Zinc-finger</keyword>
<dbReference type="InterPro" id="IPR036875">
    <property type="entry name" value="Znf_CCHC_sf"/>
</dbReference>
<sequence length="739" mass="83671">MQLRCVYFGSTDHVKVVKDPAEVDEVWLLNDMKTFSLIAQVVALELHTKIRSATSVIQVRNKVRNFYNRTTMANRVTMTLRLHEFKMEDGTTMPKHLDRFDELIVGLQTLGEPLDEDRQLDILISSLPAEYELISSIGKNSKDVVLIEVKERLVKGYERQEKEETTELALKVTSHRGRGKNGRFDKGGKVYGRKVNGGRRLGGFKGKCFGCGQVGHMKLDCPDMANGGTNEMSVVTDMVNGDASKGITNVNQDSVFVVGKIGWQDEMPVGMYVTIPDGKKIWVAGTEERGLVKFEPFVKLYKNQWGRRIKYIHSGNGIEFSNKAMEKIYQTNGILDQNTVPYSPQQNGVAERMNRIIMEKARSVMHYKGYPPNEDYVGVESKLTKWAPKSFKCMSLGYTDDSKGYRVFNLESNREKVSKSVRLDEREVNGINDTLSTVDSPTTFEVLTDAEDSVQVQQAQRPMGDVPIESQGEQTENVEMQEVQPQQASNRAVYNEHMSLYGLLEMTYSPVANMNSISVVLSVVVEAYVTEQLDVDTIFPNSYLEDGAKTSEEFQVVKPALKRVFKMKMLDEVKFVLGMEIDHDYTSKTITIKQTRYIDDVVERFNQKDAKMVLSPCDLGLKLTTIQSPTTQTERMKMQVLWTRALLEDIGHEQVGATEVWEDNQGAIALATKAGYNARAKSMDIKHDFIRKNVAQKIVQVNFMSTKRQIADVLIMALSTKRLKYLMDLNEFVAKTAEH</sequence>